<keyword evidence="6" id="KW-0966">Cell projection</keyword>
<comment type="caution">
    <text evidence="6">The sequence shown here is derived from an EMBL/GenBank/DDBJ whole genome shotgun (WGS) entry which is preliminary data.</text>
</comment>
<dbReference type="GO" id="GO:0071973">
    <property type="term" value="P:bacterial-type flagellum-dependent cell motility"/>
    <property type="evidence" value="ECO:0007669"/>
    <property type="project" value="InterPro"/>
</dbReference>
<dbReference type="GO" id="GO:0009425">
    <property type="term" value="C:bacterial-type flagellum basal body"/>
    <property type="evidence" value="ECO:0007669"/>
    <property type="project" value="UniProtKB-SubCell"/>
</dbReference>
<evidence type="ECO:0000256" key="3">
    <source>
        <dbReference type="ARBA" id="ARBA00018024"/>
    </source>
</evidence>
<proteinExistence type="inferred from homology"/>
<evidence type="ECO:0000256" key="1">
    <source>
        <dbReference type="ARBA" id="ARBA00004117"/>
    </source>
</evidence>
<dbReference type="EMBL" id="AFNV02000028">
    <property type="protein sequence ID" value="ERJ17788.1"/>
    <property type="molecule type" value="Genomic_DNA"/>
</dbReference>
<evidence type="ECO:0000313" key="7">
    <source>
        <dbReference type="Proteomes" id="UP000006242"/>
    </source>
</evidence>
<dbReference type="GO" id="GO:0005198">
    <property type="term" value="F:structural molecule activity"/>
    <property type="evidence" value="ECO:0007669"/>
    <property type="project" value="UniProtKB-UniRule"/>
</dbReference>
<evidence type="ECO:0000256" key="4">
    <source>
        <dbReference type="ARBA" id="ARBA00023143"/>
    </source>
</evidence>
<reference evidence="6 7" key="2">
    <citation type="journal article" date="2013" name="PLoS ONE">
        <title>INDIGO - INtegrated Data Warehouse of MIcrobial GenOmes with Examples from the Red Sea Extremophiles.</title>
        <authorList>
            <person name="Alam I."/>
            <person name="Antunes A."/>
            <person name="Kamau A.A."/>
            <person name="Ba Alawi W."/>
            <person name="Kalkatawi M."/>
            <person name="Stingl U."/>
            <person name="Bajic V.B."/>
        </authorList>
    </citation>
    <scope>NUCLEOTIDE SEQUENCE [LARGE SCALE GENOMIC DNA]</scope>
    <source>
        <strain evidence="6 7">E1L3A</strain>
    </source>
</reference>
<dbReference type="OrthoDB" id="8909229at2"/>
<dbReference type="InterPro" id="IPR001624">
    <property type="entry name" value="FliE"/>
</dbReference>
<dbReference type="RefSeq" id="WP_006914578.1">
    <property type="nucleotide sequence ID" value="NZ_AFNV02000028.1"/>
</dbReference>
<sequence length="120" mass="12438">MSVSGVNLNSVLQQLQATANQAGPAAAQPGVQAGAQAVPKNGEKTEAVDFSNALVAAIDKIDGMKQSAAAQGHAFERGVPGVGINDVMVDMQKAGLAFEMGVQVRNRVVNAYKEIMNMQV</sequence>
<dbReference type="eggNOG" id="COG1677">
    <property type="taxonomic scope" value="Bacteria"/>
</dbReference>
<dbReference type="Pfam" id="PF02049">
    <property type="entry name" value="FliE"/>
    <property type="match status" value="1"/>
</dbReference>
<keyword evidence="7" id="KW-1185">Reference proteome</keyword>
<dbReference type="Proteomes" id="UP000006242">
    <property type="component" value="Unassembled WGS sequence"/>
</dbReference>
<name>U2FTR7_9GAMM</name>
<reference evidence="6 7" key="1">
    <citation type="journal article" date="2011" name="J. Bacteriol.">
        <title>Genome sequence of Salinisphaera shabanensis, a gammaproteobacterium from the harsh, variable environment of the brine-seawater interface of the Shaban Deep in the Red Sea.</title>
        <authorList>
            <person name="Antunes A."/>
            <person name="Alam I."/>
            <person name="Bajic V.B."/>
            <person name="Stingl U."/>
        </authorList>
    </citation>
    <scope>NUCLEOTIDE SEQUENCE [LARGE SCALE GENOMIC DNA]</scope>
    <source>
        <strain evidence="6 7">E1L3A</strain>
    </source>
</reference>
<keyword evidence="4 5" id="KW-0975">Bacterial flagellum</keyword>
<accession>U2FTR7</accession>
<dbReference type="AlphaFoldDB" id="U2FTR7"/>
<dbReference type="PRINTS" id="PR01006">
    <property type="entry name" value="FLGHOOKFLIE"/>
</dbReference>
<organism evidence="6 7">
    <name type="scientific">Salinisphaera shabanensis E1L3A</name>
    <dbReference type="NCBI Taxonomy" id="1033802"/>
    <lineage>
        <taxon>Bacteria</taxon>
        <taxon>Pseudomonadati</taxon>
        <taxon>Pseudomonadota</taxon>
        <taxon>Gammaproteobacteria</taxon>
        <taxon>Salinisphaerales</taxon>
        <taxon>Salinisphaeraceae</taxon>
        <taxon>Salinisphaera</taxon>
    </lineage>
</organism>
<comment type="subcellular location">
    <subcellularLocation>
        <location evidence="1 5">Bacterial flagellum basal body</location>
    </subcellularLocation>
</comment>
<protein>
    <recommendedName>
        <fullName evidence="3 5">Flagellar hook-basal body complex protein FliE</fullName>
    </recommendedName>
</protein>
<dbReference type="GO" id="GO:0003774">
    <property type="term" value="F:cytoskeletal motor activity"/>
    <property type="evidence" value="ECO:0007669"/>
    <property type="project" value="InterPro"/>
</dbReference>
<dbReference type="STRING" id="1033802.SSPSH_003375"/>
<evidence type="ECO:0000313" key="6">
    <source>
        <dbReference type="EMBL" id="ERJ17788.1"/>
    </source>
</evidence>
<dbReference type="PANTHER" id="PTHR34653:SF1">
    <property type="entry name" value="FLAGELLAR HOOK-BASAL BODY COMPLEX PROTEIN FLIE"/>
    <property type="match status" value="1"/>
</dbReference>
<keyword evidence="6" id="KW-0282">Flagellum</keyword>
<keyword evidence="6" id="KW-0969">Cilium</keyword>
<evidence type="ECO:0000256" key="2">
    <source>
        <dbReference type="ARBA" id="ARBA00009272"/>
    </source>
</evidence>
<dbReference type="HAMAP" id="MF_00724">
    <property type="entry name" value="FliE"/>
    <property type="match status" value="1"/>
</dbReference>
<dbReference type="PANTHER" id="PTHR34653">
    <property type="match status" value="1"/>
</dbReference>
<dbReference type="NCBIfam" id="TIGR00205">
    <property type="entry name" value="fliE"/>
    <property type="match status" value="1"/>
</dbReference>
<comment type="similarity">
    <text evidence="2 5">Belongs to the FliE family.</text>
</comment>
<evidence type="ECO:0000256" key="5">
    <source>
        <dbReference type="HAMAP-Rule" id="MF_00724"/>
    </source>
</evidence>
<gene>
    <name evidence="5 6" type="primary">fliE</name>
    <name evidence="6" type="ORF">SSPSH_003375</name>
</gene>